<name>H7FPM4_FLAFP</name>
<gene>
    <name evidence="3" type="ORF">HJ01_01134</name>
</gene>
<evidence type="ECO:0000313" key="4">
    <source>
        <dbReference type="Proteomes" id="UP000005566"/>
    </source>
</evidence>
<evidence type="ECO:0000256" key="2">
    <source>
        <dbReference type="SAM" id="SignalP"/>
    </source>
</evidence>
<keyword evidence="1" id="KW-0472">Membrane</keyword>
<comment type="caution">
    <text evidence="3">The sequence shown here is derived from an EMBL/GenBank/DDBJ whole genome shotgun (WGS) entry which is preliminary data.</text>
</comment>
<sequence>MKDLQNKYYFLAFFLFGVLSAFADGPDPPPPAPPPPPPPPPPGLAVDENIFVLLSIAILFGIYIIYKNNIKLKSPI</sequence>
<dbReference type="PATRIC" id="fig|1086011.3.peg.1108"/>
<keyword evidence="2" id="KW-0732">Signal</keyword>
<organism evidence="3 4">
    <name type="scientific">Flavobacterium frigoris (strain PS1)</name>
    <dbReference type="NCBI Taxonomy" id="1086011"/>
    <lineage>
        <taxon>Bacteria</taxon>
        <taxon>Pseudomonadati</taxon>
        <taxon>Bacteroidota</taxon>
        <taxon>Flavobacteriia</taxon>
        <taxon>Flavobacteriales</taxon>
        <taxon>Flavobacteriaceae</taxon>
        <taxon>Flavobacterium</taxon>
    </lineage>
</organism>
<dbReference type="RefSeq" id="WP_007137311.1">
    <property type="nucleotide sequence ID" value="NZ_AHKF01000015.1"/>
</dbReference>
<evidence type="ECO:0000256" key="1">
    <source>
        <dbReference type="SAM" id="Phobius"/>
    </source>
</evidence>
<proteinExistence type="predicted"/>
<evidence type="ECO:0008006" key="5">
    <source>
        <dbReference type="Google" id="ProtNLM"/>
    </source>
</evidence>
<keyword evidence="1" id="KW-0812">Transmembrane</keyword>
<dbReference type="eggNOG" id="ENOG5030YVX">
    <property type="taxonomic scope" value="Bacteria"/>
</dbReference>
<dbReference type="AlphaFoldDB" id="H7FPM4"/>
<protein>
    <recommendedName>
        <fullName evidence="5">Signal peptidase</fullName>
    </recommendedName>
</protein>
<accession>H7FPM4</accession>
<keyword evidence="1" id="KW-1133">Transmembrane helix</keyword>
<dbReference type="Proteomes" id="UP000005566">
    <property type="component" value="Unassembled WGS sequence"/>
</dbReference>
<feature type="signal peptide" evidence="2">
    <location>
        <begin position="1"/>
        <end position="23"/>
    </location>
</feature>
<feature type="transmembrane region" description="Helical" evidence="1">
    <location>
        <begin position="49"/>
        <end position="66"/>
    </location>
</feature>
<feature type="chain" id="PRO_5003609312" description="Signal peptidase" evidence="2">
    <location>
        <begin position="24"/>
        <end position="76"/>
    </location>
</feature>
<evidence type="ECO:0000313" key="3">
    <source>
        <dbReference type="EMBL" id="EIA09228.1"/>
    </source>
</evidence>
<dbReference type="EMBL" id="AHKF01000015">
    <property type="protein sequence ID" value="EIA09228.1"/>
    <property type="molecule type" value="Genomic_DNA"/>
</dbReference>
<reference evidence="3 4" key="1">
    <citation type="journal article" date="2014" name="Acta Crystallogr. D">
        <title>Structure-based characterization and antifreeze properties of a hyperactive ice-binding protein from the Antarctic bacterium Flavobacterium frigoris PS1.</title>
        <authorList>
            <person name="Do H."/>
            <person name="Kim S.J."/>
            <person name="Kim H.J."/>
            <person name="Lee J.H."/>
        </authorList>
    </citation>
    <scope>NUCLEOTIDE SEQUENCE [LARGE SCALE GENOMIC DNA]</scope>
    <source>
        <strain evidence="3 4">PS1</strain>
    </source>
</reference>
<keyword evidence="4" id="KW-1185">Reference proteome</keyword>